<dbReference type="Proteomes" id="UP000464318">
    <property type="component" value="Chromosome"/>
</dbReference>
<dbReference type="EMBL" id="CP029149">
    <property type="protein sequence ID" value="QHN64605.1"/>
    <property type="molecule type" value="Genomic_DNA"/>
</dbReference>
<dbReference type="RefSeq" id="WP_160223715.1">
    <property type="nucleotide sequence ID" value="NZ_CP029149.1"/>
</dbReference>
<evidence type="ECO:0000313" key="1">
    <source>
        <dbReference type="EMBL" id="QHN64605.1"/>
    </source>
</evidence>
<evidence type="ECO:0000313" key="2">
    <source>
        <dbReference type="Proteomes" id="UP000464318"/>
    </source>
</evidence>
<dbReference type="AlphaFoldDB" id="A0A6P1QSG0"/>
<proteinExistence type="predicted"/>
<organism evidence="1 2">
    <name type="scientific">Bergeyella cardium</name>
    <dbReference type="NCBI Taxonomy" id="1585976"/>
    <lineage>
        <taxon>Bacteria</taxon>
        <taxon>Pseudomonadati</taxon>
        <taxon>Bacteroidota</taxon>
        <taxon>Flavobacteriia</taxon>
        <taxon>Flavobacteriales</taxon>
        <taxon>Weeksellaceae</taxon>
        <taxon>Bergeyella</taxon>
    </lineage>
</organism>
<dbReference type="KEGG" id="bcad:DBX24_01195"/>
<keyword evidence="2" id="KW-1185">Reference proteome</keyword>
<accession>A0A6P1QSG0</accession>
<sequence>MNTEEIRKEIRSQKILLGISLFATAYLIYFGMNNPKWIYYCAVAGAYLLTKSVNYGVKWYSNEKSLRK</sequence>
<name>A0A6P1QSG0_9FLAO</name>
<reference evidence="1 2" key="1">
    <citation type="submission" date="2018-04" db="EMBL/GenBank/DDBJ databases">
        <title>Characteristic and Complete Genome Sequencing of A Novel Member of Infective Endocarditis Causative Bacteria: Bergeyella cardium QL-PH.</title>
        <authorList>
            <person name="Pan H."/>
            <person name="Sun E."/>
            <person name="Zhang Y."/>
        </authorList>
    </citation>
    <scope>NUCLEOTIDE SEQUENCE [LARGE SCALE GENOMIC DNA]</scope>
    <source>
        <strain evidence="1 2">HPQL</strain>
    </source>
</reference>
<protein>
    <submittedName>
        <fullName evidence="1">Uncharacterized protein</fullName>
    </submittedName>
</protein>
<gene>
    <name evidence="1" type="ORF">DBX24_01195</name>
</gene>